<accession>A0A1G6B364</accession>
<keyword evidence="1" id="KW-0175">Coiled coil</keyword>
<dbReference type="RefSeq" id="WP_090173090.1">
    <property type="nucleotide sequence ID" value="NZ_FMXR01000008.1"/>
</dbReference>
<dbReference type="STRING" id="1732.SAMN02910417_01112"/>
<keyword evidence="3" id="KW-1185">Reference proteome</keyword>
<feature type="coiled-coil region" evidence="1">
    <location>
        <begin position="1"/>
        <end position="28"/>
    </location>
</feature>
<dbReference type="Proteomes" id="UP000199228">
    <property type="component" value="Unassembled WGS sequence"/>
</dbReference>
<reference evidence="2 3" key="1">
    <citation type="submission" date="2016-10" db="EMBL/GenBank/DDBJ databases">
        <authorList>
            <person name="de Groot N.N."/>
        </authorList>
    </citation>
    <scope>NUCLEOTIDE SEQUENCE [LARGE SCALE GENOMIC DNA]</scope>
    <source>
        <strain evidence="2 3">DSM 3217</strain>
    </source>
</reference>
<evidence type="ECO:0000313" key="2">
    <source>
        <dbReference type="EMBL" id="SDB15100.1"/>
    </source>
</evidence>
<sequence>MKERLKEIENYAKEIQKIAEDIAKDSNNRFVKQDISGFVYAIINGEEIDADFMNECLSIKG</sequence>
<dbReference type="AlphaFoldDB" id="A0A1G6B364"/>
<protein>
    <submittedName>
        <fullName evidence="2">Uncharacterized protein</fullName>
    </submittedName>
</protein>
<dbReference type="EMBL" id="FMXR01000008">
    <property type="protein sequence ID" value="SDB15100.1"/>
    <property type="molecule type" value="Genomic_DNA"/>
</dbReference>
<evidence type="ECO:0000313" key="3">
    <source>
        <dbReference type="Proteomes" id="UP000199228"/>
    </source>
</evidence>
<proteinExistence type="predicted"/>
<gene>
    <name evidence="2" type="ORF">SAMN02910417_01112</name>
</gene>
<name>A0A1G6B364_EUBOX</name>
<evidence type="ECO:0000256" key="1">
    <source>
        <dbReference type="SAM" id="Coils"/>
    </source>
</evidence>
<organism evidence="2 3">
    <name type="scientific">Eubacterium oxidoreducens</name>
    <dbReference type="NCBI Taxonomy" id="1732"/>
    <lineage>
        <taxon>Bacteria</taxon>
        <taxon>Bacillati</taxon>
        <taxon>Bacillota</taxon>
        <taxon>Clostridia</taxon>
        <taxon>Eubacteriales</taxon>
        <taxon>Eubacteriaceae</taxon>
        <taxon>Eubacterium</taxon>
    </lineage>
</organism>